<feature type="compositionally biased region" description="Low complexity" evidence="1">
    <location>
        <begin position="1"/>
        <end position="16"/>
    </location>
</feature>
<feature type="region of interest" description="Disordered" evidence="1">
    <location>
        <begin position="60"/>
        <end position="134"/>
    </location>
</feature>
<sequence length="134" mass="14280">MSSTSATASTEHSTSAPIQPLHNPSQAAKVVHPQAPLGSLGNQAPGMGAKALLAKKMSKSAKPSFVSPTDKMMTPCSQKLSETKKKHFQKGPKPVQLFATKEETASSDEEMNTEDEPAGEKENKTVVDDDENPF</sequence>
<dbReference type="InterPro" id="IPR007727">
    <property type="entry name" value="Spo12"/>
</dbReference>
<dbReference type="STRING" id="1314674.A0A0D7BTP8"/>
<evidence type="ECO:0000256" key="1">
    <source>
        <dbReference type="SAM" id="MobiDB-lite"/>
    </source>
</evidence>
<feature type="region of interest" description="Disordered" evidence="1">
    <location>
        <begin position="1"/>
        <end position="46"/>
    </location>
</feature>
<feature type="compositionally biased region" description="Acidic residues" evidence="1">
    <location>
        <begin position="105"/>
        <end position="117"/>
    </location>
</feature>
<gene>
    <name evidence="2" type="ORF">CYLTODRAFT_448745</name>
</gene>
<organism evidence="2 3">
    <name type="scientific">Cylindrobasidium torrendii FP15055 ss-10</name>
    <dbReference type="NCBI Taxonomy" id="1314674"/>
    <lineage>
        <taxon>Eukaryota</taxon>
        <taxon>Fungi</taxon>
        <taxon>Dikarya</taxon>
        <taxon>Basidiomycota</taxon>
        <taxon>Agaricomycotina</taxon>
        <taxon>Agaricomycetes</taxon>
        <taxon>Agaricomycetidae</taxon>
        <taxon>Agaricales</taxon>
        <taxon>Marasmiineae</taxon>
        <taxon>Physalacriaceae</taxon>
        <taxon>Cylindrobasidium</taxon>
    </lineage>
</organism>
<dbReference type="OrthoDB" id="5578329at2759"/>
<dbReference type="EMBL" id="KN880434">
    <property type="protein sequence ID" value="KIY73767.1"/>
    <property type="molecule type" value="Genomic_DNA"/>
</dbReference>
<dbReference type="Pfam" id="PF05032">
    <property type="entry name" value="Spo12"/>
    <property type="match status" value="1"/>
</dbReference>
<keyword evidence="3" id="KW-1185">Reference proteome</keyword>
<evidence type="ECO:0000313" key="2">
    <source>
        <dbReference type="EMBL" id="KIY73767.1"/>
    </source>
</evidence>
<name>A0A0D7BTP8_9AGAR</name>
<dbReference type="Proteomes" id="UP000054007">
    <property type="component" value="Unassembled WGS sequence"/>
</dbReference>
<reference evidence="2 3" key="1">
    <citation type="journal article" date="2015" name="Fungal Genet. Biol.">
        <title>Evolution of novel wood decay mechanisms in Agaricales revealed by the genome sequences of Fistulina hepatica and Cylindrobasidium torrendii.</title>
        <authorList>
            <person name="Floudas D."/>
            <person name="Held B.W."/>
            <person name="Riley R."/>
            <person name="Nagy L.G."/>
            <person name="Koehler G."/>
            <person name="Ransdell A.S."/>
            <person name="Younus H."/>
            <person name="Chow J."/>
            <person name="Chiniquy J."/>
            <person name="Lipzen A."/>
            <person name="Tritt A."/>
            <person name="Sun H."/>
            <person name="Haridas S."/>
            <person name="LaButti K."/>
            <person name="Ohm R.A."/>
            <person name="Kues U."/>
            <person name="Blanchette R.A."/>
            <person name="Grigoriev I.V."/>
            <person name="Minto R.E."/>
            <person name="Hibbett D.S."/>
        </authorList>
    </citation>
    <scope>NUCLEOTIDE SEQUENCE [LARGE SCALE GENOMIC DNA]</scope>
    <source>
        <strain evidence="2 3">FP15055 ss-10</strain>
    </source>
</reference>
<protein>
    <submittedName>
        <fullName evidence="2">Uncharacterized protein</fullName>
    </submittedName>
</protein>
<proteinExistence type="predicted"/>
<dbReference type="AlphaFoldDB" id="A0A0D7BTP8"/>
<accession>A0A0D7BTP8</accession>
<evidence type="ECO:0000313" key="3">
    <source>
        <dbReference type="Proteomes" id="UP000054007"/>
    </source>
</evidence>
<feature type="compositionally biased region" description="Basic and acidic residues" evidence="1">
    <location>
        <begin position="118"/>
        <end position="127"/>
    </location>
</feature>